<sequence length="177" mass="20724">MSMIFKFRMLSDEAESFVRDYEVPYDMNLADFHAYIRESVNYSPAEMASIFTSDSEWEKLREFTSVDMGFGTPEPDEEIPMPQPMESITLGQLIHEKFGRLIYVFDIFNERQFFIELIEAKFAEDGVDYPRVVTCEGEPPLQYREDADTTDTPQSMFDEAMDEYGDFVGDDNYDDEY</sequence>
<dbReference type="AlphaFoldDB" id="A0A9D1QDZ3"/>
<feature type="domain" description="Plasmid pRiA4b Orf3-like" evidence="1">
    <location>
        <begin position="10"/>
        <end position="140"/>
    </location>
</feature>
<dbReference type="Proteomes" id="UP000823926">
    <property type="component" value="Unassembled WGS sequence"/>
</dbReference>
<dbReference type="Gene3D" id="3.10.290.30">
    <property type="entry name" value="MM3350-like"/>
    <property type="match status" value="1"/>
</dbReference>
<name>A0A9D1QDZ3_9BACT</name>
<comment type="caution">
    <text evidence="2">The sequence shown here is derived from an EMBL/GenBank/DDBJ whole genome shotgun (WGS) entry which is preliminary data.</text>
</comment>
<evidence type="ECO:0000313" key="3">
    <source>
        <dbReference type="Proteomes" id="UP000823926"/>
    </source>
</evidence>
<dbReference type="EMBL" id="DXHL01000036">
    <property type="protein sequence ID" value="HIW11407.1"/>
    <property type="molecule type" value="Genomic_DNA"/>
</dbReference>
<organism evidence="2 3">
    <name type="scientific">Candidatus Rikenella faecigallinarum</name>
    <dbReference type="NCBI Taxonomy" id="2838745"/>
    <lineage>
        <taxon>Bacteria</taxon>
        <taxon>Pseudomonadati</taxon>
        <taxon>Bacteroidota</taxon>
        <taxon>Bacteroidia</taxon>
        <taxon>Bacteroidales</taxon>
        <taxon>Rikenellaceae</taxon>
        <taxon>Rikenella</taxon>
    </lineage>
</organism>
<dbReference type="InterPro" id="IPR012912">
    <property type="entry name" value="Plasmid_pRiA4b_Orf3-like"/>
</dbReference>
<gene>
    <name evidence="2" type="ORF">H9888_07935</name>
</gene>
<evidence type="ECO:0000313" key="2">
    <source>
        <dbReference type="EMBL" id="HIW11407.1"/>
    </source>
</evidence>
<protein>
    <submittedName>
        <fullName evidence="2">Plasmid pRiA4b ORF-3 family protein</fullName>
    </submittedName>
</protein>
<reference evidence="2" key="2">
    <citation type="submission" date="2021-04" db="EMBL/GenBank/DDBJ databases">
        <authorList>
            <person name="Gilroy R."/>
        </authorList>
    </citation>
    <scope>NUCLEOTIDE SEQUENCE</scope>
    <source>
        <strain evidence="2">ChiBcec15-1070</strain>
    </source>
</reference>
<evidence type="ECO:0000259" key="1">
    <source>
        <dbReference type="Pfam" id="PF07929"/>
    </source>
</evidence>
<dbReference type="Pfam" id="PF07929">
    <property type="entry name" value="PRiA4_ORF3"/>
    <property type="match status" value="1"/>
</dbReference>
<dbReference type="InterPro" id="IPR024047">
    <property type="entry name" value="MM3350-like_sf"/>
</dbReference>
<accession>A0A9D1QDZ3</accession>
<proteinExistence type="predicted"/>
<reference evidence="2" key="1">
    <citation type="journal article" date="2021" name="PeerJ">
        <title>Extensive microbial diversity within the chicken gut microbiome revealed by metagenomics and culture.</title>
        <authorList>
            <person name="Gilroy R."/>
            <person name="Ravi A."/>
            <person name="Getino M."/>
            <person name="Pursley I."/>
            <person name="Horton D.L."/>
            <person name="Alikhan N.F."/>
            <person name="Baker D."/>
            <person name="Gharbi K."/>
            <person name="Hall N."/>
            <person name="Watson M."/>
            <person name="Adriaenssens E.M."/>
            <person name="Foster-Nyarko E."/>
            <person name="Jarju S."/>
            <person name="Secka A."/>
            <person name="Antonio M."/>
            <person name="Oren A."/>
            <person name="Chaudhuri R.R."/>
            <person name="La Ragione R."/>
            <person name="Hildebrand F."/>
            <person name="Pallen M.J."/>
        </authorList>
    </citation>
    <scope>NUCLEOTIDE SEQUENCE</scope>
    <source>
        <strain evidence="2">ChiBcec15-1070</strain>
    </source>
</reference>
<dbReference type="SUPFAM" id="SSF159941">
    <property type="entry name" value="MM3350-like"/>
    <property type="match status" value="1"/>
</dbReference>